<dbReference type="AlphaFoldDB" id="A0A2Z3HRJ9"/>
<dbReference type="InterPro" id="IPR014729">
    <property type="entry name" value="Rossmann-like_a/b/a_fold"/>
</dbReference>
<evidence type="ECO:0000256" key="5">
    <source>
        <dbReference type="ARBA" id="ARBA00022840"/>
    </source>
</evidence>
<dbReference type="OrthoDB" id="9807503at2"/>
<dbReference type="GO" id="GO:0005829">
    <property type="term" value="C:cytosol"/>
    <property type="evidence" value="ECO:0007669"/>
    <property type="project" value="TreeGrafter"/>
</dbReference>
<sequence length="283" mass="31182">MAKPVFRFAPSPTGRLHRGHAFSALTARRAADSAGGRFRLRIEDIDRTRCRPEFEAGILEDLTWLGVGWDGPVLRQSDRSAAYEAALSRLSEAGLTYQCFRTRRELAEAMTRAPHGDEAVFLGERLPDAEVQRRLDAGEAFAWRLDVREASRRAGPLTFLEAGAGPFSETGLSKVSPEAAGDIVLARKDIGVAYHLAVVVDDAHQEVTHVVRGCDLFAATGVQRLLQALLGLPEPVYRHHRLLVGPDGKRYAKRDRAETLQALREQGVSPDQLIAELDLDGDR</sequence>
<gene>
    <name evidence="9" type="ORF">HYN04_02775</name>
</gene>
<dbReference type="SUPFAM" id="SSF52374">
    <property type="entry name" value="Nucleotidylyl transferase"/>
    <property type="match status" value="1"/>
</dbReference>
<accession>A0A2Z3HRJ9</accession>
<dbReference type="InterPro" id="IPR049940">
    <property type="entry name" value="GluQ/Sye"/>
</dbReference>
<evidence type="ECO:0000256" key="1">
    <source>
        <dbReference type="ARBA" id="ARBA00022598"/>
    </source>
</evidence>
<evidence type="ECO:0000256" key="3">
    <source>
        <dbReference type="ARBA" id="ARBA00022741"/>
    </source>
</evidence>
<dbReference type="PRINTS" id="PR00987">
    <property type="entry name" value="TRNASYNTHGLU"/>
</dbReference>
<organism evidence="9 10">
    <name type="scientific">Phenylobacterium parvum</name>
    <dbReference type="NCBI Taxonomy" id="2201350"/>
    <lineage>
        <taxon>Bacteria</taxon>
        <taxon>Pseudomonadati</taxon>
        <taxon>Pseudomonadota</taxon>
        <taxon>Alphaproteobacteria</taxon>
        <taxon>Caulobacterales</taxon>
        <taxon>Caulobacteraceae</taxon>
        <taxon>Phenylobacterium</taxon>
    </lineage>
</organism>
<keyword evidence="2" id="KW-0479">Metal-binding</keyword>
<evidence type="ECO:0000313" key="10">
    <source>
        <dbReference type="Proteomes" id="UP000247763"/>
    </source>
</evidence>
<dbReference type="KEGG" id="phb:HYN04_02775"/>
<dbReference type="Proteomes" id="UP000247763">
    <property type="component" value="Chromosome"/>
</dbReference>
<keyword evidence="1 7" id="KW-0436">Ligase</keyword>
<feature type="domain" description="Glutamyl/glutaminyl-tRNA synthetase class Ib catalytic" evidence="8">
    <location>
        <begin position="6"/>
        <end position="279"/>
    </location>
</feature>
<dbReference type="PANTHER" id="PTHR43311:SF1">
    <property type="entry name" value="GLUTAMYL-Q TRNA(ASP) SYNTHETASE"/>
    <property type="match status" value="1"/>
</dbReference>
<keyword evidence="10" id="KW-1185">Reference proteome</keyword>
<evidence type="ECO:0000256" key="4">
    <source>
        <dbReference type="ARBA" id="ARBA00022833"/>
    </source>
</evidence>
<dbReference type="Gene3D" id="3.40.50.620">
    <property type="entry name" value="HUPs"/>
    <property type="match status" value="1"/>
</dbReference>
<dbReference type="GO" id="GO:0004818">
    <property type="term" value="F:glutamate-tRNA ligase activity"/>
    <property type="evidence" value="ECO:0007669"/>
    <property type="project" value="TreeGrafter"/>
</dbReference>
<dbReference type="Pfam" id="PF00749">
    <property type="entry name" value="tRNA-synt_1c"/>
    <property type="match status" value="1"/>
</dbReference>
<comment type="similarity">
    <text evidence="7">Belongs to the class-I aminoacyl-tRNA synthetase family.</text>
</comment>
<dbReference type="PANTHER" id="PTHR43311">
    <property type="entry name" value="GLUTAMATE--TRNA LIGASE"/>
    <property type="match status" value="1"/>
</dbReference>
<evidence type="ECO:0000259" key="8">
    <source>
        <dbReference type="Pfam" id="PF00749"/>
    </source>
</evidence>
<dbReference type="RefSeq" id="WP_110449345.1">
    <property type="nucleotide sequence ID" value="NZ_CP029479.1"/>
</dbReference>
<keyword evidence="5 7" id="KW-0067">ATP-binding</keyword>
<dbReference type="InterPro" id="IPR020058">
    <property type="entry name" value="Glu/Gln-tRNA-synth_Ib_cat-dom"/>
</dbReference>
<evidence type="ECO:0000256" key="6">
    <source>
        <dbReference type="ARBA" id="ARBA00023146"/>
    </source>
</evidence>
<dbReference type="NCBIfam" id="NF004315">
    <property type="entry name" value="PRK05710.1-4"/>
    <property type="match status" value="1"/>
</dbReference>
<evidence type="ECO:0000256" key="2">
    <source>
        <dbReference type="ARBA" id="ARBA00022723"/>
    </source>
</evidence>
<keyword evidence="6 7" id="KW-0030">Aminoacyl-tRNA synthetase</keyword>
<name>A0A2Z3HRJ9_9CAUL</name>
<reference evidence="10" key="1">
    <citation type="submission" date="2018-05" db="EMBL/GenBank/DDBJ databases">
        <title>Genome sequencing of Phenylobacterium sp. HYN0004.</title>
        <authorList>
            <person name="Yi H."/>
            <person name="Baek C."/>
        </authorList>
    </citation>
    <scope>NUCLEOTIDE SEQUENCE [LARGE SCALE GENOMIC DNA]</scope>
    <source>
        <strain evidence="10">HYN0004</strain>
    </source>
</reference>
<keyword evidence="7" id="KW-0648">Protein biosynthesis</keyword>
<protein>
    <submittedName>
        <fullName evidence="9">tRNA glutamyl-Q(34) synthetase GluQRS</fullName>
    </submittedName>
</protein>
<evidence type="ECO:0000313" key="9">
    <source>
        <dbReference type="EMBL" id="AWM76776.1"/>
    </source>
</evidence>
<proteinExistence type="inferred from homology"/>
<keyword evidence="4" id="KW-0862">Zinc</keyword>
<keyword evidence="3 7" id="KW-0547">Nucleotide-binding</keyword>
<dbReference type="GO" id="GO:0006424">
    <property type="term" value="P:glutamyl-tRNA aminoacylation"/>
    <property type="evidence" value="ECO:0007669"/>
    <property type="project" value="TreeGrafter"/>
</dbReference>
<dbReference type="GO" id="GO:0005524">
    <property type="term" value="F:ATP binding"/>
    <property type="evidence" value="ECO:0007669"/>
    <property type="project" value="UniProtKB-KW"/>
</dbReference>
<dbReference type="InterPro" id="IPR000924">
    <property type="entry name" value="Glu/Gln-tRNA-synth"/>
</dbReference>
<evidence type="ECO:0000256" key="7">
    <source>
        <dbReference type="RuleBase" id="RU363037"/>
    </source>
</evidence>
<dbReference type="EMBL" id="CP029479">
    <property type="protein sequence ID" value="AWM76776.1"/>
    <property type="molecule type" value="Genomic_DNA"/>
</dbReference>